<comment type="caution">
    <text evidence="1">The sequence shown here is derived from an EMBL/GenBank/DDBJ whole genome shotgun (WGS) entry which is preliminary data.</text>
</comment>
<organism evidence="1 2">
    <name type="scientific">Brachionus plicatilis</name>
    <name type="common">Marine rotifer</name>
    <name type="synonym">Brachionus muelleri</name>
    <dbReference type="NCBI Taxonomy" id="10195"/>
    <lineage>
        <taxon>Eukaryota</taxon>
        <taxon>Metazoa</taxon>
        <taxon>Spiralia</taxon>
        <taxon>Gnathifera</taxon>
        <taxon>Rotifera</taxon>
        <taxon>Eurotatoria</taxon>
        <taxon>Monogononta</taxon>
        <taxon>Pseudotrocha</taxon>
        <taxon>Ploima</taxon>
        <taxon>Brachionidae</taxon>
        <taxon>Brachionus</taxon>
    </lineage>
</organism>
<dbReference type="EMBL" id="REGN01002977">
    <property type="protein sequence ID" value="RNA25099.1"/>
    <property type="molecule type" value="Genomic_DNA"/>
</dbReference>
<reference evidence="1 2" key="1">
    <citation type="journal article" date="2018" name="Sci. Rep.">
        <title>Genomic signatures of local adaptation to the degree of environmental predictability in rotifers.</title>
        <authorList>
            <person name="Franch-Gras L."/>
            <person name="Hahn C."/>
            <person name="Garcia-Roger E.M."/>
            <person name="Carmona M.J."/>
            <person name="Serra M."/>
            <person name="Gomez A."/>
        </authorList>
    </citation>
    <scope>NUCLEOTIDE SEQUENCE [LARGE SCALE GENOMIC DNA]</scope>
    <source>
        <strain evidence="1">HYR1</strain>
    </source>
</reference>
<dbReference type="AlphaFoldDB" id="A0A3M7RNP3"/>
<accession>A0A3M7RNP3</accession>
<evidence type="ECO:0000313" key="1">
    <source>
        <dbReference type="EMBL" id="RNA25099.1"/>
    </source>
</evidence>
<keyword evidence="2" id="KW-1185">Reference proteome</keyword>
<gene>
    <name evidence="1" type="ORF">BpHYR1_044093</name>
</gene>
<name>A0A3M7RNP3_BRAPC</name>
<protein>
    <submittedName>
        <fullName evidence="1">Uncharacterized protein</fullName>
    </submittedName>
</protein>
<evidence type="ECO:0000313" key="2">
    <source>
        <dbReference type="Proteomes" id="UP000276133"/>
    </source>
</evidence>
<proteinExistence type="predicted"/>
<dbReference type="Proteomes" id="UP000276133">
    <property type="component" value="Unassembled WGS sequence"/>
</dbReference>
<sequence length="111" mass="12335">MSGSQNVPLLPSHLANSDSFTVYSLTEYISSKGILGSSFCKIRLNEGINPILLCVVKCFQKKNCFRGLGKNHIKNTQAKGNYLVQIDLHFSDTKILVNFINEPCVSQINND</sequence>